<organism evidence="1 2">
    <name type="scientific">Paractinoplanes abujensis</name>
    <dbReference type="NCBI Taxonomy" id="882441"/>
    <lineage>
        <taxon>Bacteria</taxon>
        <taxon>Bacillati</taxon>
        <taxon>Actinomycetota</taxon>
        <taxon>Actinomycetes</taxon>
        <taxon>Micromonosporales</taxon>
        <taxon>Micromonosporaceae</taxon>
        <taxon>Paractinoplanes</taxon>
    </lineage>
</organism>
<dbReference type="Gene3D" id="1.10.8.1060">
    <property type="entry name" value="Corynebacterium glutamicum thioredoxin-dependent arsenate reductase, N-terminal domain"/>
    <property type="match status" value="1"/>
</dbReference>
<comment type="caution">
    <text evidence="1">The sequence shown here is derived from an EMBL/GenBank/DDBJ whole genome shotgun (WGS) entry which is preliminary data.</text>
</comment>
<accession>A0A7W7CQM0</accession>
<evidence type="ECO:0000313" key="2">
    <source>
        <dbReference type="Proteomes" id="UP000542742"/>
    </source>
</evidence>
<dbReference type="RefSeq" id="WP_184951584.1">
    <property type="nucleotide sequence ID" value="NZ_BOMC01000061.1"/>
</dbReference>
<keyword evidence="2" id="KW-1185">Reference proteome</keyword>
<name>A0A7W7CQM0_9ACTN</name>
<reference evidence="1 2" key="1">
    <citation type="submission" date="2020-08" db="EMBL/GenBank/DDBJ databases">
        <title>Sequencing the genomes of 1000 actinobacteria strains.</title>
        <authorList>
            <person name="Klenk H.-P."/>
        </authorList>
    </citation>
    <scope>NUCLEOTIDE SEQUENCE [LARGE SCALE GENOMIC DNA]</scope>
    <source>
        <strain evidence="1 2">DSM 45518</strain>
    </source>
</reference>
<proteinExistence type="predicted"/>
<gene>
    <name evidence="1" type="ORF">BKA14_003060</name>
</gene>
<dbReference type="NCBIfam" id="NF046112">
    <property type="entry name" value="MSMEG_6209_Nter"/>
    <property type="match status" value="1"/>
</dbReference>
<evidence type="ECO:0000313" key="1">
    <source>
        <dbReference type="EMBL" id="MBB4692912.1"/>
    </source>
</evidence>
<dbReference type="AlphaFoldDB" id="A0A7W7CQM0"/>
<sequence>MTEPAGQGGLTDPEIALRHQTEALTQRFPDVDPDELADRVHQTYDQLEEAATVDTHLVAMTEKQVTEDLREQGETVHVRSDDNG</sequence>
<protein>
    <submittedName>
        <fullName evidence="1">Uncharacterized protein</fullName>
    </submittedName>
</protein>
<dbReference type="EMBL" id="JACHMF010000001">
    <property type="protein sequence ID" value="MBB4692912.1"/>
    <property type="molecule type" value="Genomic_DNA"/>
</dbReference>
<dbReference type="Proteomes" id="UP000542742">
    <property type="component" value="Unassembled WGS sequence"/>
</dbReference>